<dbReference type="InterPro" id="IPR029510">
    <property type="entry name" value="Ald_DH_CS_GLU"/>
</dbReference>
<dbReference type="PIRSF" id="PIRSF036492">
    <property type="entry name" value="ALDH"/>
    <property type="match status" value="1"/>
</dbReference>
<gene>
    <name evidence="9" type="ORF">EDC17_101440</name>
</gene>
<keyword evidence="2 4" id="KW-0560">Oxidoreductase</keyword>
<dbReference type="Gene3D" id="3.40.605.10">
    <property type="entry name" value="Aldehyde Dehydrogenase, Chain A, domain 1"/>
    <property type="match status" value="1"/>
</dbReference>
<evidence type="ECO:0000256" key="6">
    <source>
        <dbReference type="PROSITE-ProRule" id="PRU10007"/>
    </source>
</evidence>
<dbReference type="PANTHER" id="PTHR43570:SF20">
    <property type="entry name" value="ALDEHYDE DEHYDROGENASE ALDX-RELATED"/>
    <property type="match status" value="1"/>
</dbReference>
<dbReference type="FunFam" id="3.40.605.10:FF:000004">
    <property type="entry name" value="Aldehyde dehydrogenase"/>
    <property type="match status" value="1"/>
</dbReference>
<keyword evidence="3" id="KW-0520">NAD</keyword>
<dbReference type="InterPro" id="IPR016160">
    <property type="entry name" value="Ald_DH_CS_CYS"/>
</dbReference>
<dbReference type="Gene3D" id="3.40.309.10">
    <property type="entry name" value="Aldehyde Dehydrogenase, Chain A, domain 2"/>
    <property type="match status" value="1"/>
</dbReference>
<organism evidence="9 10">
    <name type="scientific">Sphingobacterium alimentarium</name>
    <dbReference type="NCBI Taxonomy" id="797292"/>
    <lineage>
        <taxon>Bacteria</taxon>
        <taxon>Pseudomonadati</taxon>
        <taxon>Bacteroidota</taxon>
        <taxon>Sphingobacteriia</taxon>
        <taxon>Sphingobacteriales</taxon>
        <taxon>Sphingobacteriaceae</taxon>
        <taxon>Sphingobacterium</taxon>
    </lineage>
</organism>
<dbReference type="InterPro" id="IPR016161">
    <property type="entry name" value="Ald_DH/histidinol_DH"/>
</dbReference>
<evidence type="ECO:0000259" key="8">
    <source>
        <dbReference type="Pfam" id="PF00171"/>
    </source>
</evidence>
<comment type="similarity">
    <text evidence="1 4 7">Belongs to the aldehyde dehydrogenase family.</text>
</comment>
<dbReference type="Pfam" id="PF00171">
    <property type="entry name" value="Aldedh"/>
    <property type="match status" value="1"/>
</dbReference>
<accession>A0A4R3VYV2</accession>
<dbReference type="AlphaFoldDB" id="A0A4R3VYV2"/>
<reference evidence="9 10" key="1">
    <citation type="submission" date="2019-03" db="EMBL/GenBank/DDBJ databases">
        <title>Genomic Encyclopedia of Type Strains, Phase IV (KMG-IV): sequencing the most valuable type-strain genomes for metagenomic binning, comparative biology and taxonomic classification.</title>
        <authorList>
            <person name="Goeker M."/>
        </authorList>
    </citation>
    <scope>NUCLEOTIDE SEQUENCE [LARGE SCALE GENOMIC DNA]</scope>
    <source>
        <strain evidence="9 10">DSM 22362</strain>
    </source>
</reference>
<protein>
    <recommendedName>
        <fullName evidence="4">Aldehyde dehydrogenase</fullName>
    </recommendedName>
</protein>
<dbReference type="InterPro" id="IPR016162">
    <property type="entry name" value="Ald_DH_N"/>
</dbReference>
<dbReference type="PROSITE" id="PS00687">
    <property type="entry name" value="ALDEHYDE_DEHYDR_GLU"/>
    <property type="match status" value="1"/>
</dbReference>
<proteinExistence type="inferred from homology"/>
<evidence type="ECO:0000256" key="5">
    <source>
        <dbReference type="PIRSR" id="PIRSR036492-1"/>
    </source>
</evidence>
<evidence type="ECO:0000256" key="7">
    <source>
        <dbReference type="RuleBase" id="RU003345"/>
    </source>
</evidence>
<feature type="active site" evidence="5">
    <location>
        <position position="249"/>
    </location>
</feature>
<dbReference type="GO" id="GO:0006081">
    <property type="term" value="P:aldehyde metabolic process"/>
    <property type="evidence" value="ECO:0007669"/>
    <property type="project" value="InterPro"/>
</dbReference>
<evidence type="ECO:0000313" key="10">
    <source>
        <dbReference type="Proteomes" id="UP000295197"/>
    </source>
</evidence>
<dbReference type="InterPro" id="IPR015590">
    <property type="entry name" value="Aldehyde_DH_dom"/>
</dbReference>
<dbReference type="OrthoDB" id="781568at2"/>
<evidence type="ECO:0000256" key="2">
    <source>
        <dbReference type="ARBA" id="ARBA00023002"/>
    </source>
</evidence>
<evidence type="ECO:0000256" key="4">
    <source>
        <dbReference type="PIRNR" id="PIRNR036492"/>
    </source>
</evidence>
<comment type="caution">
    <text evidence="9">The sequence shown here is derived from an EMBL/GenBank/DDBJ whole genome shotgun (WGS) entry which is preliminary data.</text>
</comment>
<dbReference type="PANTHER" id="PTHR43570">
    <property type="entry name" value="ALDEHYDE DEHYDROGENASE"/>
    <property type="match status" value="1"/>
</dbReference>
<evidence type="ECO:0000256" key="3">
    <source>
        <dbReference type="ARBA" id="ARBA00023027"/>
    </source>
</evidence>
<sequence length="470" mass="53085">MQKITVEEIDAIYAQQVANTWQVKQTSIAQRTTWLGSLKQIIRIKEEEIKAAIYKDFRKSPIETETTEILASLLEIDLFIKNLKRWAKPKSVNSSLLFASTKAKLHYEPKGNTLIITPWNYPFQLPIVHLVASIAAGNTVILKLSESTPHINAVINDIISNLFERKHVAVMVGEVEETTHLLSLKFDHIHFTGSPNVGKIIMAAAAKNLSAVTLELGGKSPAFIDKSVNLRETVKNIIWAKFVNMGQTCIAPDYLLIDKNIAADFEKTIRQEILSAFGTSAISSTDLARIINEKQYDRLASYVENLEASSAEWIVKGENYRDQLFIHPMVVKNMPMNSPIMQDEIFGPILPIIYYERLQDALEIVARKEKPLALYIFSKDKQYQDRVLQHTTAGGTTINDAMIHIIHPALPFGGVNNSGIGQSLGIYGFKTFSHERAVLEAKYFPMSKMFWYPYTSRTEQVLSFFKKIFG</sequence>
<dbReference type="PROSITE" id="PS00070">
    <property type="entry name" value="ALDEHYDE_DEHYDR_CYS"/>
    <property type="match status" value="1"/>
</dbReference>
<dbReference type="Proteomes" id="UP000295197">
    <property type="component" value="Unassembled WGS sequence"/>
</dbReference>
<feature type="domain" description="Aldehyde dehydrogenase" evidence="8">
    <location>
        <begin position="2"/>
        <end position="437"/>
    </location>
</feature>
<dbReference type="RefSeq" id="WP_132777384.1">
    <property type="nucleotide sequence ID" value="NZ_SMBZ01000014.1"/>
</dbReference>
<feature type="active site" evidence="5 6">
    <location>
        <position position="215"/>
    </location>
</feature>
<evidence type="ECO:0000313" key="9">
    <source>
        <dbReference type="EMBL" id="TCV15204.1"/>
    </source>
</evidence>
<name>A0A4R3VYV2_9SPHI</name>
<evidence type="ECO:0000256" key="1">
    <source>
        <dbReference type="ARBA" id="ARBA00009986"/>
    </source>
</evidence>
<keyword evidence="10" id="KW-1185">Reference proteome</keyword>
<dbReference type="SUPFAM" id="SSF53720">
    <property type="entry name" value="ALDH-like"/>
    <property type="match status" value="1"/>
</dbReference>
<dbReference type="InterPro" id="IPR012394">
    <property type="entry name" value="Aldehyde_DH_NAD(P)"/>
</dbReference>
<dbReference type="FunFam" id="3.40.309.10:FF:000003">
    <property type="entry name" value="Aldehyde dehydrogenase"/>
    <property type="match status" value="1"/>
</dbReference>
<dbReference type="InterPro" id="IPR016163">
    <property type="entry name" value="Ald_DH_C"/>
</dbReference>
<dbReference type="GO" id="GO:0004029">
    <property type="term" value="F:aldehyde dehydrogenase (NAD+) activity"/>
    <property type="evidence" value="ECO:0007669"/>
    <property type="project" value="TreeGrafter"/>
</dbReference>
<dbReference type="EMBL" id="SMBZ01000014">
    <property type="protein sequence ID" value="TCV15204.1"/>
    <property type="molecule type" value="Genomic_DNA"/>
</dbReference>
<dbReference type="GO" id="GO:0005737">
    <property type="term" value="C:cytoplasm"/>
    <property type="evidence" value="ECO:0007669"/>
    <property type="project" value="TreeGrafter"/>
</dbReference>